<keyword evidence="3" id="KW-0472">Membrane</keyword>
<keyword evidence="1" id="KW-0175">Coiled coil</keyword>
<gene>
    <name evidence="4" type="ordered locus">Fraau_2955</name>
</gene>
<keyword evidence="3" id="KW-0812">Transmembrane</keyword>
<dbReference type="Pfam" id="PF04375">
    <property type="entry name" value="HemX"/>
    <property type="match status" value="1"/>
</dbReference>
<dbReference type="Proteomes" id="UP000005234">
    <property type="component" value="Chromosome"/>
</dbReference>
<reference evidence="4" key="1">
    <citation type="submission" date="2012-02" db="EMBL/GenBank/DDBJ databases">
        <title>The complete genome of Frateuria aurantia DSM 6220.</title>
        <authorList>
            <consortium name="US DOE Joint Genome Institute (JGI-PGF)"/>
            <person name="Lucas S."/>
            <person name="Copeland A."/>
            <person name="Lapidus A."/>
            <person name="Glavina del Rio T."/>
            <person name="Dalin E."/>
            <person name="Tice H."/>
            <person name="Bruce D."/>
            <person name="Goodwin L."/>
            <person name="Pitluck S."/>
            <person name="Peters L."/>
            <person name="Ovchinnikova G."/>
            <person name="Teshima H."/>
            <person name="Kyrpides N."/>
            <person name="Mavromatis K."/>
            <person name="Ivanova N."/>
            <person name="Brettin T."/>
            <person name="Detter J.C."/>
            <person name="Han C."/>
            <person name="Larimer F."/>
            <person name="Land M."/>
            <person name="Hauser L."/>
            <person name="Markowitz V."/>
            <person name="Cheng J.-F."/>
            <person name="Hugenholtz P."/>
            <person name="Woyke T."/>
            <person name="Wu D."/>
            <person name="Brambilla E."/>
            <person name="Klenk H.-P."/>
            <person name="Eisen J.A."/>
        </authorList>
    </citation>
    <scope>NUCLEOTIDE SEQUENCE</scope>
    <source>
        <strain evidence="4">DSM 6220</strain>
    </source>
</reference>
<evidence type="ECO:0000256" key="1">
    <source>
        <dbReference type="SAM" id="Coils"/>
    </source>
</evidence>
<dbReference type="PANTHER" id="PTHR38043">
    <property type="entry name" value="PROTEIN HEMX"/>
    <property type="match status" value="1"/>
</dbReference>
<dbReference type="EMBL" id="CP003350">
    <property type="protein sequence ID" value="AFC87285.1"/>
    <property type="molecule type" value="Genomic_DNA"/>
</dbReference>
<feature type="region of interest" description="Disordered" evidence="2">
    <location>
        <begin position="336"/>
        <end position="367"/>
    </location>
</feature>
<keyword evidence="5" id="KW-1185">Reference proteome</keyword>
<feature type="compositionally biased region" description="Low complexity" evidence="2">
    <location>
        <begin position="348"/>
        <end position="367"/>
    </location>
</feature>
<keyword evidence="3" id="KW-1133">Transmembrane helix</keyword>
<dbReference type="eggNOG" id="COG2959">
    <property type="taxonomic scope" value="Bacteria"/>
</dbReference>
<dbReference type="AlphaFoldDB" id="H8L228"/>
<proteinExistence type="predicted"/>
<feature type="transmembrane region" description="Helical" evidence="3">
    <location>
        <begin position="21"/>
        <end position="42"/>
    </location>
</feature>
<organism evidence="4 5">
    <name type="scientific">Frateuria aurantia (strain ATCC 33424 / DSM 6220 / KCTC 2777 / LMG 1558 / NBRC 3245 / NCIMB 13370)</name>
    <name type="common">Acetobacter aurantius</name>
    <dbReference type="NCBI Taxonomy" id="767434"/>
    <lineage>
        <taxon>Bacteria</taxon>
        <taxon>Pseudomonadati</taxon>
        <taxon>Pseudomonadota</taxon>
        <taxon>Gammaproteobacteria</taxon>
        <taxon>Lysobacterales</taxon>
        <taxon>Rhodanobacteraceae</taxon>
        <taxon>Frateuria</taxon>
    </lineage>
</organism>
<dbReference type="InterPro" id="IPR007470">
    <property type="entry name" value="HemX"/>
</dbReference>
<dbReference type="STRING" id="767434.Fraau_2955"/>
<protein>
    <submittedName>
        <fullName evidence="4">Putative enzyme of heme biosynthesis</fullName>
    </submittedName>
</protein>
<dbReference type="PANTHER" id="PTHR38043:SF1">
    <property type="entry name" value="PROTEIN HEMX"/>
    <property type="match status" value="1"/>
</dbReference>
<name>H8L228_FRAAD</name>
<evidence type="ECO:0000256" key="3">
    <source>
        <dbReference type="SAM" id="Phobius"/>
    </source>
</evidence>
<dbReference type="RefSeq" id="WP_014404288.1">
    <property type="nucleotide sequence ID" value="NC_017033.1"/>
</dbReference>
<feature type="coiled-coil region" evidence="1">
    <location>
        <begin position="55"/>
        <end position="117"/>
    </location>
</feature>
<sequence length="367" mass="38955">MNPESVSPPSSSAASSRAGRGLAWFALWLAVLAIAGMVWLGWQQRQTQLSDFSQGDRLQRRVDALGQQLEQLRGTGADVADKISALSQRDEGTADQVQGMDQRMRTLESAVARLSEKTLSVHDSMVLDQVEALLVTARQRAELFHDLTGALSAYRLAGEALAGLGQPQLEGVRTLLLQEESELVKSQPQAMQEALTSLAELRRVIPELALKPVQAPVVTGHGVWARIWSALSHVVSIRRDVDQPGLEQDTVLVRQLAELDVVEAQAALLADDAAGYQQALQRLSHALAGQFDPAQGEVSHARASVELLLKRGNSAVAAPELGGALAALRDLRRVQTAAAPPAAGSEVPATAASATAPAPASSTGRQP</sequence>
<dbReference type="HOGENOM" id="CLU_753877_0_0_6"/>
<evidence type="ECO:0000256" key="2">
    <source>
        <dbReference type="SAM" id="MobiDB-lite"/>
    </source>
</evidence>
<evidence type="ECO:0000313" key="4">
    <source>
        <dbReference type="EMBL" id="AFC87285.1"/>
    </source>
</evidence>
<dbReference type="KEGG" id="fau:Fraau_2955"/>
<accession>H8L228</accession>
<evidence type="ECO:0000313" key="5">
    <source>
        <dbReference type="Proteomes" id="UP000005234"/>
    </source>
</evidence>